<evidence type="ECO:0000256" key="3">
    <source>
        <dbReference type="ARBA" id="ARBA00005933"/>
    </source>
</evidence>
<comment type="similarity">
    <text evidence="3">Belongs to the fucoxanthin chlorophyll protein family.</text>
</comment>
<feature type="binding site" description="axial binding residue" evidence="8">
    <location>
        <position position="335"/>
    </location>
    <ligand>
        <name>chlorophyll b</name>
        <dbReference type="ChEBI" id="CHEBI:61721"/>
        <label>1</label>
    </ligand>
    <ligandPart>
        <name>Mg</name>
        <dbReference type="ChEBI" id="CHEBI:25107"/>
    </ligandPart>
</feature>
<dbReference type="Gene3D" id="1.10.3460.10">
    <property type="entry name" value="Chlorophyll a/b binding protein domain"/>
    <property type="match status" value="1"/>
</dbReference>
<accession>A0A7S1BG49</accession>
<feature type="binding site" evidence="8">
    <location>
        <position position="433"/>
    </location>
    <ligand>
        <name>chlorophyll a</name>
        <dbReference type="ChEBI" id="CHEBI:58416"/>
        <label>1</label>
    </ligand>
</feature>
<evidence type="ECO:0000256" key="9">
    <source>
        <dbReference type="SAM" id="MobiDB-lite"/>
    </source>
</evidence>
<keyword evidence="5" id="KW-0602">Photosynthesis</keyword>
<keyword evidence="8" id="KW-0148">Chlorophyll</keyword>
<proteinExistence type="inferred from homology"/>
<comment type="function">
    <text evidence="1">The light-harvesting complex (LHC) functions as a light receptor, it captures and delivers excitation energy to photosystems with which it is closely associated. Energy is transferred from the carotenoid and chlorophyll C (or B) to chlorophyll A and the photosynthetic reaction centers where it is used to synthesize ATP and reducing power.</text>
</comment>
<dbReference type="GO" id="GO:0009765">
    <property type="term" value="P:photosynthesis, light harvesting"/>
    <property type="evidence" value="ECO:0007669"/>
    <property type="project" value="InterPro"/>
</dbReference>
<keyword evidence="7" id="KW-0437">Light-harvesting polypeptide</keyword>
<feature type="region of interest" description="Disordered" evidence="9">
    <location>
        <begin position="118"/>
        <end position="143"/>
    </location>
</feature>
<protein>
    <submittedName>
        <fullName evidence="10">Uncharacterized protein</fullName>
    </submittedName>
</protein>
<feature type="binding site" evidence="8">
    <location>
        <position position="436"/>
    </location>
    <ligand>
        <name>chlorophyll a</name>
        <dbReference type="ChEBI" id="CHEBI:58416"/>
        <label>1</label>
    </ligand>
</feature>
<feature type="binding site" evidence="8">
    <location>
        <position position="450"/>
    </location>
    <ligand>
        <name>chlorophyll a</name>
        <dbReference type="ChEBI" id="CHEBI:58416"/>
        <label>1</label>
    </ligand>
</feature>
<keyword evidence="6" id="KW-0934">Plastid</keyword>
<dbReference type="GO" id="GO:0016168">
    <property type="term" value="F:chlorophyll binding"/>
    <property type="evidence" value="ECO:0007669"/>
    <property type="project" value="UniProtKB-KW"/>
</dbReference>
<reference evidence="10" key="1">
    <citation type="submission" date="2021-01" db="EMBL/GenBank/DDBJ databases">
        <authorList>
            <person name="Corre E."/>
            <person name="Pelletier E."/>
            <person name="Niang G."/>
            <person name="Scheremetjew M."/>
            <person name="Finn R."/>
            <person name="Kale V."/>
            <person name="Holt S."/>
            <person name="Cochrane G."/>
            <person name="Meng A."/>
            <person name="Brown T."/>
            <person name="Cohen L."/>
        </authorList>
    </citation>
    <scope>NUCLEOTIDE SEQUENCE</scope>
    <source>
        <strain evidence="10">308</strain>
    </source>
</reference>
<sequence length="490" mass="54121">MSDLPRLLGRTVVGQHTSSHTNRRRRLSPLYPLDFCRCDTERPKRIRPISSRRNEMGPIMIAKAACWFVIAAAAIAPMRRQTIVGAFFVSQYHSNMDLSRWNCGYRIRSFSSNDDISDHEFNAQGNEQKDAEFPSLKSDSRPEDEEIDVDLLSLGEEELLAYLETDLDELFSDVAADPQYIDSDDYDFLEPNEEELAALEIALASELVQGSNNDDSVASSGTDAGKIPNPFDLGLERALRAGIVPADATVGSGVLPGDYGFDPLNLASCDLFLPSQRALVDAVNFIWEPLWKKEKSMEVEEKRGEGGEGNSDRSIERPQGLILRDYAEAEIRHGRVAMLAAVIWPLEEILDRFFLDPSVTSSTTILYGGTTLPYLPLLMTFCLLNLGYLDIYSQAVKDMDAGEAFVPGDCFWDPLSILVGAPHDAAFEARKKEVTNGRAAMVAVFAFSLQEGITHIPIVDLPWNTPLFVPAFEIPAVREVLDCAGGGICG</sequence>
<evidence type="ECO:0000256" key="6">
    <source>
        <dbReference type="ARBA" id="ARBA00022640"/>
    </source>
</evidence>
<evidence type="ECO:0000256" key="7">
    <source>
        <dbReference type="ARBA" id="ARBA00023243"/>
    </source>
</evidence>
<dbReference type="Pfam" id="PF00504">
    <property type="entry name" value="Chloroa_b-bind"/>
    <property type="match status" value="1"/>
</dbReference>
<dbReference type="AlphaFoldDB" id="A0A7S1BG49"/>
<evidence type="ECO:0000256" key="8">
    <source>
        <dbReference type="PIRSR" id="PIRSR601344-1"/>
    </source>
</evidence>
<dbReference type="GO" id="GO:0016020">
    <property type="term" value="C:membrane"/>
    <property type="evidence" value="ECO:0007669"/>
    <property type="project" value="InterPro"/>
</dbReference>
<feature type="compositionally biased region" description="Basic and acidic residues" evidence="9">
    <location>
        <begin position="118"/>
        <end position="132"/>
    </location>
</feature>
<keyword evidence="8" id="KW-0157">Chromophore</keyword>
<feature type="binding site" evidence="8">
    <location>
        <position position="333"/>
    </location>
    <ligand>
        <name>chlorophyll a</name>
        <dbReference type="ChEBI" id="CHEBI:58416"/>
        <label>1</label>
    </ligand>
</feature>
<evidence type="ECO:0000256" key="2">
    <source>
        <dbReference type="ARBA" id="ARBA00004229"/>
    </source>
</evidence>
<feature type="binding site" evidence="8">
    <location>
        <position position="432"/>
    </location>
    <ligand>
        <name>chlorophyll a</name>
        <dbReference type="ChEBI" id="CHEBI:58416"/>
        <label>1</label>
    </ligand>
</feature>
<feature type="binding site" evidence="8">
    <location>
        <position position="438"/>
    </location>
    <ligand>
        <name>chlorophyll a</name>
        <dbReference type="ChEBI" id="CHEBI:58416"/>
        <label>1</label>
    </ligand>
</feature>
<evidence type="ECO:0000256" key="5">
    <source>
        <dbReference type="ARBA" id="ARBA00022531"/>
    </source>
</evidence>
<dbReference type="GO" id="GO:0030076">
    <property type="term" value="C:light-harvesting complex"/>
    <property type="evidence" value="ECO:0007669"/>
    <property type="project" value="UniProtKB-KW"/>
</dbReference>
<dbReference type="InterPro" id="IPR022796">
    <property type="entry name" value="Chloroa_b-bind"/>
</dbReference>
<evidence type="ECO:0000256" key="1">
    <source>
        <dbReference type="ARBA" id="ARBA00004022"/>
    </source>
</evidence>
<dbReference type="GO" id="GO:0009507">
    <property type="term" value="C:chloroplast"/>
    <property type="evidence" value="ECO:0007669"/>
    <property type="project" value="UniProtKB-SubCell"/>
</dbReference>
<comment type="subcellular location">
    <subcellularLocation>
        <location evidence="2">Plastid</location>
        <location evidence="2">Chloroplast</location>
    </subcellularLocation>
</comment>
<keyword evidence="4" id="KW-0150">Chloroplast</keyword>
<evidence type="ECO:0000256" key="4">
    <source>
        <dbReference type="ARBA" id="ARBA00022528"/>
    </source>
</evidence>
<dbReference type="SUPFAM" id="SSF103511">
    <property type="entry name" value="Chlorophyll a-b binding protein"/>
    <property type="match status" value="1"/>
</dbReference>
<dbReference type="PANTHER" id="PTHR21649">
    <property type="entry name" value="CHLOROPHYLL A/B BINDING PROTEIN"/>
    <property type="match status" value="1"/>
</dbReference>
<organism evidence="10">
    <name type="scientific">Corethron hystrix</name>
    <dbReference type="NCBI Taxonomy" id="216773"/>
    <lineage>
        <taxon>Eukaryota</taxon>
        <taxon>Sar</taxon>
        <taxon>Stramenopiles</taxon>
        <taxon>Ochrophyta</taxon>
        <taxon>Bacillariophyta</taxon>
        <taxon>Coscinodiscophyceae</taxon>
        <taxon>Corethrophycidae</taxon>
        <taxon>Corethrales</taxon>
        <taxon>Corethraceae</taxon>
        <taxon>Corethron</taxon>
    </lineage>
</organism>
<feature type="binding site" evidence="8">
    <location>
        <position position="330"/>
    </location>
    <ligand>
        <name>chlorophyll a</name>
        <dbReference type="ChEBI" id="CHEBI:58416"/>
        <label>1</label>
    </ligand>
</feature>
<dbReference type="InterPro" id="IPR001344">
    <property type="entry name" value="Chloro_AB-bd_pln"/>
</dbReference>
<dbReference type="EMBL" id="HBFR01016402">
    <property type="protein sequence ID" value="CAD8884768.1"/>
    <property type="molecule type" value="Transcribed_RNA"/>
</dbReference>
<evidence type="ECO:0000313" key="10">
    <source>
        <dbReference type="EMBL" id="CAD8884768.1"/>
    </source>
</evidence>
<name>A0A7S1BG49_9STRA</name>
<gene>
    <name evidence="10" type="ORF">CHYS00102_LOCUS11965</name>
</gene>